<dbReference type="PROSITE" id="PS51502">
    <property type="entry name" value="S_R_A_B_BARREL"/>
    <property type="match status" value="1"/>
</dbReference>
<feature type="chain" id="PRO_5046825532" evidence="1">
    <location>
        <begin position="23"/>
        <end position="138"/>
    </location>
</feature>
<organism evidence="3 4">
    <name type="scientific">Autumnicola lenta</name>
    <dbReference type="NCBI Taxonomy" id="3075593"/>
    <lineage>
        <taxon>Bacteria</taxon>
        <taxon>Pseudomonadati</taxon>
        <taxon>Bacteroidota</taxon>
        <taxon>Flavobacteriia</taxon>
        <taxon>Flavobacteriales</taxon>
        <taxon>Flavobacteriaceae</taxon>
        <taxon>Autumnicola</taxon>
    </lineage>
</organism>
<evidence type="ECO:0000313" key="3">
    <source>
        <dbReference type="EMBL" id="MDT0648053.1"/>
    </source>
</evidence>
<dbReference type="RefSeq" id="WP_311496153.1">
    <property type="nucleotide sequence ID" value="NZ_JAVRHO010000027.1"/>
</dbReference>
<gene>
    <name evidence="3" type="ORF">RM545_15245</name>
</gene>
<dbReference type="SMART" id="SM00886">
    <property type="entry name" value="Dabb"/>
    <property type="match status" value="1"/>
</dbReference>
<reference evidence="3 4" key="1">
    <citation type="submission" date="2023-09" db="EMBL/GenBank/DDBJ databases">
        <authorList>
            <person name="Rey-Velasco X."/>
        </authorList>
    </citation>
    <scope>NUCLEOTIDE SEQUENCE [LARGE SCALE GENOMIC DNA]</scope>
    <source>
        <strain evidence="3 4">F260</strain>
    </source>
</reference>
<evidence type="ECO:0000313" key="4">
    <source>
        <dbReference type="Proteomes" id="UP001245285"/>
    </source>
</evidence>
<keyword evidence="1" id="KW-0732">Signal</keyword>
<dbReference type="Gene3D" id="3.30.70.100">
    <property type="match status" value="1"/>
</dbReference>
<feature type="signal peptide" evidence="1">
    <location>
        <begin position="1"/>
        <end position="22"/>
    </location>
</feature>
<protein>
    <submittedName>
        <fullName evidence="3">Dabb family protein</fullName>
    </submittedName>
</protein>
<proteinExistence type="predicted"/>
<name>A0ABU3CNX5_9FLAO</name>
<dbReference type="InterPro" id="IPR013097">
    <property type="entry name" value="Dabb"/>
</dbReference>
<evidence type="ECO:0000259" key="2">
    <source>
        <dbReference type="PROSITE" id="PS51502"/>
    </source>
</evidence>
<accession>A0ABU3CNX5</accession>
<dbReference type="SUPFAM" id="SSF54909">
    <property type="entry name" value="Dimeric alpha+beta barrel"/>
    <property type="match status" value="1"/>
</dbReference>
<dbReference type="Pfam" id="PF07876">
    <property type="entry name" value="Dabb"/>
    <property type="match status" value="1"/>
</dbReference>
<evidence type="ECO:0000256" key="1">
    <source>
        <dbReference type="SAM" id="SignalP"/>
    </source>
</evidence>
<dbReference type="Proteomes" id="UP001245285">
    <property type="component" value="Unassembled WGS sequence"/>
</dbReference>
<feature type="domain" description="Stress-response A/B barrel" evidence="2">
    <location>
        <begin position="33"/>
        <end position="129"/>
    </location>
</feature>
<sequence>MSKILKTLVIATVVLGANNLSAQEEKMEFDSNFTHVVYFWFHNPDSAEDRQAFETSLKKFMKNSEYAQTKFIGVPAGTPRDVVDNSYTYSLILSFPSKEIQNKYQTEPAHKMFIEESSHLWKKVQVYDSVGIDKLAEK</sequence>
<dbReference type="InterPro" id="IPR011008">
    <property type="entry name" value="Dimeric_a/b-barrel"/>
</dbReference>
<comment type="caution">
    <text evidence="3">The sequence shown here is derived from an EMBL/GenBank/DDBJ whole genome shotgun (WGS) entry which is preliminary data.</text>
</comment>
<dbReference type="EMBL" id="JAVRHO010000027">
    <property type="protein sequence ID" value="MDT0648053.1"/>
    <property type="molecule type" value="Genomic_DNA"/>
</dbReference>
<keyword evidence="4" id="KW-1185">Reference proteome</keyword>